<dbReference type="Proteomes" id="UP001359559">
    <property type="component" value="Unassembled WGS sequence"/>
</dbReference>
<protein>
    <submittedName>
        <fullName evidence="4">Uncharacterized protein</fullName>
    </submittedName>
</protein>
<keyword evidence="3" id="KW-0732">Signal</keyword>
<accession>A0AAN9IRN8</accession>
<name>A0AAN9IRN8_CLITE</name>
<comment type="caution">
    <text evidence="4">The sequence shown here is derived from an EMBL/GenBank/DDBJ whole genome shotgun (WGS) entry which is preliminary data.</text>
</comment>
<evidence type="ECO:0000256" key="1">
    <source>
        <dbReference type="ARBA" id="ARBA00022737"/>
    </source>
</evidence>
<evidence type="ECO:0000313" key="4">
    <source>
        <dbReference type="EMBL" id="KAK7285027.1"/>
    </source>
</evidence>
<dbReference type="PANTHER" id="PTHR18896">
    <property type="entry name" value="PHOSPHOLIPASE D"/>
    <property type="match status" value="1"/>
</dbReference>
<dbReference type="GO" id="GO:0009395">
    <property type="term" value="P:phospholipid catabolic process"/>
    <property type="evidence" value="ECO:0007669"/>
    <property type="project" value="TreeGrafter"/>
</dbReference>
<reference evidence="4 5" key="1">
    <citation type="submission" date="2024-01" db="EMBL/GenBank/DDBJ databases">
        <title>The genomes of 5 underutilized Papilionoideae crops provide insights into root nodulation and disease resistance.</title>
        <authorList>
            <person name="Yuan L."/>
        </authorList>
    </citation>
    <scope>NUCLEOTIDE SEQUENCE [LARGE SCALE GENOMIC DNA]</scope>
    <source>
        <strain evidence="4">LY-2023</strain>
        <tissue evidence="4">Leaf</tissue>
    </source>
</reference>
<keyword evidence="1" id="KW-0677">Repeat</keyword>
<dbReference type="InterPro" id="IPR015679">
    <property type="entry name" value="PLipase_D_fam"/>
</dbReference>
<evidence type="ECO:0000313" key="5">
    <source>
        <dbReference type="Proteomes" id="UP001359559"/>
    </source>
</evidence>
<keyword evidence="2" id="KW-0443">Lipid metabolism</keyword>
<dbReference type="PANTHER" id="PTHR18896:SF115">
    <property type="entry name" value="PHOSPHOLIPASE D ALPHA 1"/>
    <property type="match status" value="1"/>
</dbReference>
<dbReference type="AlphaFoldDB" id="A0AAN9IRN8"/>
<dbReference type="GO" id="GO:0004630">
    <property type="term" value="F:phospholipase D activity"/>
    <property type="evidence" value="ECO:0007669"/>
    <property type="project" value="TreeGrafter"/>
</dbReference>
<feature type="chain" id="PRO_5042947804" evidence="3">
    <location>
        <begin position="21"/>
        <end position="276"/>
    </location>
</feature>
<feature type="signal peptide" evidence="3">
    <location>
        <begin position="1"/>
        <end position="20"/>
    </location>
</feature>
<evidence type="ECO:0000256" key="3">
    <source>
        <dbReference type="SAM" id="SignalP"/>
    </source>
</evidence>
<keyword evidence="5" id="KW-1185">Reference proteome</keyword>
<gene>
    <name evidence="4" type="ORF">RJT34_19784</name>
</gene>
<proteinExistence type="predicted"/>
<organism evidence="4 5">
    <name type="scientific">Clitoria ternatea</name>
    <name type="common">Butterfly pea</name>
    <dbReference type="NCBI Taxonomy" id="43366"/>
    <lineage>
        <taxon>Eukaryota</taxon>
        <taxon>Viridiplantae</taxon>
        <taxon>Streptophyta</taxon>
        <taxon>Embryophyta</taxon>
        <taxon>Tracheophyta</taxon>
        <taxon>Spermatophyta</taxon>
        <taxon>Magnoliopsida</taxon>
        <taxon>eudicotyledons</taxon>
        <taxon>Gunneridae</taxon>
        <taxon>Pentapetalae</taxon>
        <taxon>rosids</taxon>
        <taxon>fabids</taxon>
        <taxon>Fabales</taxon>
        <taxon>Fabaceae</taxon>
        <taxon>Papilionoideae</taxon>
        <taxon>50 kb inversion clade</taxon>
        <taxon>NPAAA clade</taxon>
        <taxon>indigoferoid/millettioid clade</taxon>
        <taxon>Phaseoleae</taxon>
        <taxon>Clitoria</taxon>
    </lineage>
</organism>
<dbReference type="EMBL" id="JAYKXN010000005">
    <property type="protein sequence ID" value="KAK7285027.1"/>
    <property type="molecule type" value="Genomic_DNA"/>
</dbReference>
<dbReference type="GO" id="GO:0005886">
    <property type="term" value="C:plasma membrane"/>
    <property type="evidence" value="ECO:0007669"/>
    <property type="project" value="TreeGrafter"/>
</dbReference>
<sequence length="276" mass="31475">MVELSLLLHIALRQWTPTECVKLDPEDNVKGIAYVSIEKAMNGKEIDSWIKLLDDNESPIKGNSKIHVKLQCFDVSKDPIWNQGIKNPNFTRVPYTYFPQRQGCKVDPTSLGGTHGTQAVEYFARSKVCCVRVSRRANGIEEATTATVFFSQHQKTVTVDCSIAWDVLVNFEQRWRNLTESASYPLRDLLDMVIPPSLVTSLDDPKTCNVQCFRSMIGADVHRFPMNPKEVDKVGLLWQRNNIIEYGVQDTYINAIRRAKNFIYIESQFFLGSCFA</sequence>
<evidence type="ECO:0000256" key="2">
    <source>
        <dbReference type="ARBA" id="ARBA00023098"/>
    </source>
</evidence>